<dbReference type="Gene3D" id="1.20.58.1710">
    <property type="match status" value="1"/>
</dbReference>
<evidence type="ECO:0000256" key="7">
    <source>
        <dbReference type="ARBA" id="ARBA00025248"/>
    </source>
</evidence>
<comment type="function">
    <text evidence="7">Component of the Mediator complex, a coactivator involved in the regulated transcription of nearly all RNA polymerase II-dependent genes. Mediator functions as a bridge to convey information from gene-specific regulatory proteins to the basal RNA polymerase II transcription machinery. Mediator is recruited to promoters by direct interactions with regulatory proteins and serves as a scaffold for the assembly of a functional preinitiation complex with RNA polymerase II and the general transcription factors. May play a role as a target recruitment subunit in E3 ubiquitin-protein ligase complexes and thus in ubiquitination and subsequent proteasomal degradation of target proteins.</text>
</comment>
<comment type="subunit">
    <text evidence="8">Component of the Mediator complex.</text>
</comment>
<evidence type="ECO:0000256" key="9">
    <source>
        <dbReference type="SAM" id="MobiDB-lite"/>
    </source>
</evidence>
<keyword evidence="11" id="KW-1185">Reference proteome</keyword>
<evidence type="ECO:0000256" key="3">
    <source>
        <dbReference type="ARBA" id="ARBA00023015"/>
    </source>
</evidence>
<feature type="region of interest" description="Disordered" evidence="9">
    <location>
        <begin position="197"/>
        <end position="235"/>
    </location>
</feature>
<comment type="similarity">
    <text evidence="2 8">Belongs to the Mediator complex subunit 8 family.</text>
</comment>
<keyword evidence="4 8" id="KW-0010">Activator</keyword>
<evidence type="ECO:0000313" key="11">
    <source>
        <dbReference type="Proteomes" id="UP000694388"/>
    </source>
</evidence>
<dbReference type="Proteomes" id="UP000694388">
    <property type="component" value="Unplaced"/>
</dbReference>
<evidence type="ECO:0000256" key="5">
    <source>
        <dbReference type="ARBA" id="ARBA00023163"/>
    </source>
</evidence>
<evidence type="ECO:0000313" key="10">
    <source>
        <dbReference type="Ensembl" id="ENSEBUP00000005160.1"/>
    </source>
</evidence>
<evidence type="ECO:0000256" key="4">
    <source>
        <dbReference type="ARBA" id="ARBA00023159"/>
    </source>
</evidence>
<dbReference type="InterPro" id="IPR019364">
    <property type="entry name" value="Mediatior_Med8_fun/met"/>
</dbReference>
<evidence type="ECO:0000256" key="8">
    <source>
        <dbReference type="RuleBase" id="RU364144"/>
    </source>
</evidence>
<evidence type="ECO:0000256" key="6">
    <source>
        <dbReference type="ARBA" id="ARBA00023242"/>
    </source>
</evidence>
<dbReference type="OMA" id="FKLEHEY"/>
<keyword evidence="3 8" id="KW-0805">Transcription regulation</keyword>
<reference evidence="10" key="2">
    <citation type="submission" date="2025-09" db="UniProtKB">
        <authorList>
            <consortium name="Ensembl"/>
        </authorList>
    </citation>
    <scope>IDENTIFICATION</scope>
</reference>
<name>A0A8C4NBH2_EPTBU</name>
<dbReference type="PANTHER" id="PTHR13074:SF9">
    <property type="entry name" value="MEDIATOR OF RNA POLYMERASE II TRANSCRIPTION SUBUNIT 8"/>
    <property type="match status" value="1"/>
</dbReference>
<dbReference type="PANTHER" id="PTHR13074">
    <property type="entry name" value="MEDIATOR OF RNA POLYMERASE II TRANSCRIPTION SUBUNIT 8"/>
    <property type="match status" value="1"/>
</dbReference>
<dbReference type="Pfam" id="PF10232">
    <property type="entry name" value="Med8"/>
    <property type="match status" value="2"/>
</dbReference>
<feature type="compositionally biased region" description="Polar residues" evidence="9">
    <location>
        <begin position="197"/>
        <end position="210"/>
    </location>
</feature>
<dbReference type="GO" id="GO:0070847">
    <property type="term" value="C:core mediator complex"/>
    <property type="evidence" value="ECO:0007669"/>
    <property type="project" value="TreeGrafter"/>
</dbReference>
<evidence type="ECO:0000256" key="2">
    <source>
        <dbReference type="ARBA" id="ARBA00005716"/>
    </source>
</evidence>
<dbReference type="GO" id="GO:0016592">
    <property type="term" value="C:mediator complex"/>
    <property type="evidence" value="ECO:0007669"/>
    <property type="project" value="InterPro"/>
</dbReference>
<evidence type="ECO:0000256" key="1">
    <source>
        <dbReference type="ARBA" id="ARBA00004123"/>
    </source>
</evidence>
<proteinExistence type="inferred from homology"/>
<feature type="compositionally biased region" description="Polar residues" evidence="9">
    <location>
        <begin position="219"/>
        <end position="229"/>
    </location>
</feature>
<sequence length="235" mass="26351">MTAFNTVFQREEKILDASLEAIFQRVADLKNSLEAFVKKLEFDHEHLNWPSMLDSFALLSSQLNTLNKILRSEKTPSLRNQSVIPLLLSPDKDQELLRLTEGRVPVFSHEVVPDHLRTKPEPEVEEMERALAADASRLAPDLAQVRLSLPCCFSLFGVFNRLRQSNYTYNQADTNVLVSAVTLGKHLCRTASPSAINMPTPSMVPQQQPAMPTGKLPSSIKTNIKSASSMHPYPR</sequence>
<dbReference type="AlphaFoldDB" id="A0A8C4NBH2"/>
<dbReference type="GO" id="GO:0003712">
    <property type="term" value="F:transcription coregulator activity"/>
    <property type="evidence" value="ECO:0007669"/>
    <property type="project" value="InterPro"/>
</dbReference>
<comment type="subcellular location">
    <subcellularLocation>
        <location evidence="1 8">Nucleus</location>
    </subcellularLocation>
</comment>
<dbReference type="GeneTree" id="ENSGT00390000011838"/>
<gene>
    <name evidence="8" type="primary">MED8</name>
</gene>
<accession>A0A8C4NBH2</accession>
<dbReference type="GO" id="GO:0000978">
    <property type="term" value="F:RNA polymerase II cis-regulatory region sequence-specific DNA binding"/>
    <property type="evidence" value="ECO:0007669"/>
    <property type="project" value="TreeGrafter"/>
</dbReference>
<protein>
    <recommendedName>
        <fullName evidence="8">Mediator of RNA polymerase II transcription subunit 8</fullName>
    </recommendedName>
    <alternativeName>
        <fullName evidence="8">Mediator complex subunit 8</fullName>
    </alternativeName>
</protein>
<organism evidence="10 11">
    <name type="scientific">Eptatretus burgeri</name>
    <name type="common">Inshore hagfish</name>
    <dbReference type="NCBI Taxonomy" id="7764"/>
    <lineage>
        <taxon>Eukaryota</taxon>
        <taxon>Metazoa</taxon>
        <taxon>Chordata</taxon>
        <taxon>Craniata</taxon>
        <taxon>Vertebrata</taxon>
        <taxon>Cyclostomata</taxon>
        <taxon>Myxini</taxon>
        <taxon>Myxiniformes</taxon>
        <taxon>Myxinidae</taxon>
        <taxon>Eptatretinae</taxon>
        <taxon>Eptatretus</taxon>
    </lineage>
</organism>
<keyword evidence="5 8" id="KW-0804">Transcription</keyword>
<keyword evidence="6 8" id="KW-0539">Nucleus</keyword>
<reference evidence="10" key="1">
    <citation type="submission" date="2025-08" db="UniProtKB">
        <authorList>
            <consortium name="Ensembl"/>
        </authorList>
    </citation>
    <scope>IDENTIFICATION</scope>
</reference>
<dbReference type="GO" id="GO:0006357">
    <property type="term" value="P:regulation of transcription by RNA polymerase II"/>
    <property type="evidence" value="ECO:0007669"/>
    <property type="project" value="InterPro"/>
</dbReference>
<dbReference type="Ensembl" id="ENSEBUT00000005598.1">
    <property type="protein sequence ID" value="ENSEBUP00000005160.1"/>
    <property type="gene ID" value="ENSEBUG00000003547.1"/>
</dbReference>